<keyword evidence="3 6" id="KW-0067">ATP-binding</keyword>
<dbReference type="PROSITE" id="PS50893">
    <property type="entry name" value="ABC_TRANSPORTER_2"/>
    <property type="match status" value="1"/>
</dbReference>
<dbReference type="AlphaFoldDB" id="A0A0M9AKC4"/>
<sequence length="273" mass="28838">MKNGHRARSEGTQSGHGLVFDSVTKRFGGNVAVRDASLSLDPGEQVAVIGPSGAGKTTLLRLAAGALRPDAGTVTFSGSNGAGSTATLAYQGETLVDRRTALSNVLTGRLRDLSWLRGFIEPLLPAHPEPALERLDAVGLVERADVPVKSLSAGERQRVAFARALMQDAEVVLADEPTANLDPSSRRNVIDVLDNALDGELLVTVLHDVDLALEHFERIVGMADGRVRFDSPASAVTDDQLDALFAAGASTPNTDTGRTGRKREGEAPVPRYV</sequence>
<comment type="caution">
    <text evidence="6">The sequence shown here is derived from an EMBL/GenBank/DDBJ whole genome shotgun (WGS) entry which is preliminary data.</text>
</comment>
<protein>
    <submittedName>
        <fullName evidence="6">Phosphonate ABC transporter ATP-binding protein</fullName>
    </submittedName>
</protein>
<dbReference type="GO" id="GO:0016887">
    <property type="term" value="F:ATP hydrolysis activity"/>
    <property type="evidence" value="ECO:0007669"/>
    <property type="project" value="InterPro"/>
</dbReference>
<feature type="region of interest" description="Disordered" evidence="4">
    <location>
        <begin position="248"/>
        <end position="273"/>
    </location>
</feature>
<dbReference type="InterPro" id="IPR050153">
    <property type="entry name" value="Metal_Ion_Import_ABC"/>
</dbReference>
<dbReference type="SUPFAM" id="SSF52540">
    <property type="entry name" value="P-loop containing nucleoside triphosphate hydrolases"/>
    <property type="match status" value="1"/>
</dbReference>
<gene>
    <name evidence="6" type="ORF">AMS69_14740</name>
</gene>
<dbReference type="GO" id="GO:0005524">
    <property type="term" value="F:ATP binding"/>
    <property type="evidence" value="ECO:0007669"/>
    <property type="project" value="UniProtKB-KW"/>
</dbReference>
<dbReference type="InterPro" id="IPR003593">
    <property type="entry name" value="AAA+_ATPase"/>
</dbReference>
<evidence type="ECO:0000259" key="5">
    <source>
        <dbReference type="PROSITE" id="PS50893"/>
    </source>
</evidence>
<name>A0A0M9AKC4_9EURY</name>
<dbReference type="InterPro" id="IPR017871">
    <property type="entry name" value="ABC_transporter-like_CS"/>
</dbReference>
<dbReference type="RefSeq" id="WP_053968806.1">
    <property type="nucleotide sequence ID" value="NZ_LIUF01000004.1"/>
</dbReference>
<evidence type="ECO:0000256" key="2">
    <source>
        <dbReference type="ARBA" id="ARBA00022741"/>
    </source>
</evidence>
<dbReference type="STRING" id="1705562.AMS69_14740"/>
<dbReference type="OrthoDB" id="302885at2157"/>
<evidence type="ECO:0000313" key="7">
    <source>
        <dbReference type="Proteomes" id="UP000037729"/>
    </source>
</evidence>
<dbReference type="Proteomes" id="UP000037729">
    <property type="component" value="Unassembled WGS sequence"/>
</dbReference>
<dbReference type="SMART" id="SM00382">
    <property type="entry name" value="AAA"/>
    <property type="match status" value="1"/>
</dbReference>
<evidence type="ECO:0000256" key="4">
    <source>
        <dbReference type="SAM" id="MobiDB-lite"/>
    </source>
</evidence>
<accession>A0A0M9AKC4</accession>
<dbReference type="Gene3D" id="3.40.50.300">
    <property type="entry name" value="P-loop containing nucleotide triphosphate hydrolases"/>
    <property type="match status" value="1"/>
</dbReference>
<evidence type="ECO:0000256" key="1">
    <source>
        <dbReference type="ARBA" id="ARBA00022448"/>
    </source>
</evidence>
<proteinExistence type="predicted"/>
<dbReference type="InterPro" id="IPR003439">
    <property type="entry name" value="ABC_transporter-like_ATP-bd"/>
</dbReference>
<evidence type="ECO:0000313" key="6">
    <source>
        <dbReference type="EMBL" id="KOX92595.1"/>
    </source>
</evidence>
<feature type="domain" description="ABC transporter" evidence="5">
    <location>
        <begin position="18"/>
        <end position="249"/>
    </location>
</feature>
<dbReference type="PATRIC" id="fig|1705562.3.peg.3565"/>
<keyword evidence="2" id="KW-0547">Nucleotide-binding</keyword>
<dbReference type="EMBL" id="LIUF01000004">
    <property type="protein sequence ID" value="KOX92595.1"/>
    <property type="molecule type" value="Genomic_DNA"/>
</dbReference>
<evidence type="ECO:0000256" key="3">
    <source>
        <dbReference type="ARBA" id="ARBA00022840"/>
    </source>
</evidence>
<keyword evidence="7" id="KW-1185">Reference proteome</keyword>
<reference evidence="6 7" key="1">
    <citation type="submission" date="2015-08" db="EMBL/GenBank/DDBJ databases">
        <title>Genomes of Isolates from Cabo Rojo, PR.</title>
        <authorList>
            <person name="Sanchez-Nieves R.L."/>
            <person name="Montalvo-Rodriguez R."/>
        </authorList>
    </citation>
    <scope>NUCLEOTIDE SEQUENCE [LARGE SCALE GENOMIC DNA]</scope>
    <source>
        <strain evidence="6 7">SL3</strain>
    </source>
</reference>
<dbReference type="PROSITE" id="PS00211">
    <property type="entry name" value="ABC_TRANSPORTER_1"/>
    <property type="match status" value="1"/>
</dbReference>
<dbReference type="Pfam" id="PF00005">
    <property type="entry name" value="ABC_tran"/>
    <property type="match status" value="1"/>
</dbReference>
<organism evidence="6 7">
    <name type="scientific">Haloarcula rubripromontorii</name>
    <dbReference type="NCBI Taxonomy" id="1705562"/>
    <lineage>
        <taxon>Archaea</taxon>
        <taxon>Methanobacteriati</taxon>
        <taxon>Methanobacteriota</taxon>
        <taxon>Stenosarchaea group</taxon>
        <taxon>Halobacteria</taxon>
        <taxon>Halobacteriales</taxon>
        <taxon>Haloarculaceae</taxon>
        <taxon>Haloarcula</taxon>
    </lineage>
</organism>
<keyword evidence="1" id="KW-0813">Transport</keyword>
<dbReference type="PANTHER" id="PTHR42734">
    <property type="entry name" value="METAL TRANSPORT SYSTEM ATP-BINDING PROTEIN TM_0124-RELATED"/>
    <property type="match status" value="1"/>
</dbReference>
<dbReference type="InterPro" id="IPR027417">
    <property type="entry name" value="P-loop_NTPase"/>
</dbReference>